<feature type="region of interest" description="Disordered" evidence="10">
    <location>
        <begin position="27"/>
        <end position="48"/>
    </location>
</feature>
<evidence type="ECO:0000256" key="7">
    <source>
        <dbReference type="ARBA" id="ARBA00023034"/>
    </source>
</evidence>
<name>A0A7R9CBC9_TIMCR</name>
<evidence type="ECO:0000256" key="9">
    <source>
        <dbReference type="ARBA" id="ARBA00023136"/>
    </source>
</evidence>
<keyword evidence="7" id="KW-0333">Golgi apparatus</keyword>
<evidence type="ECO:0000259" key="11">
    <source>
        <dbReference type="SMART" id="SM01117"/>
    </source>
</evidence>
<reference evidence="12" key="1">
    <citation type="submission" date="2020-11" db="EMBL/GenBank/DDBJ databases">
        <authorList>
            <person name="Tran Van P."/>
        </authorList>
    </citation>
    <scope>NUCLEOTIDE SEQUENCE</scope>
</reference>
<keyword evidence="5" id="KW-0812">Transmembrane</keyword>
<dbReference type="SUPFAM" id="SSF55856">
    <property type="entry name" value="Cytochrome b5-like heme/steroid binding domain"/>
    <property type="match status" value="1"/>
</dbReference>
<comment type="function">
    <text evidence="1">General regulator of phagocytosis. Required to uptake Gram negative bacterium by macrophages.</text>
</comment>
<evidence type="ECO:0000256" key="2">
    <source>
        <dbReference type="ARBA" id="ARBA00004167"/>
    </source>
</evidence>
<keyword evidence="6" id="KW-1133">Transmembrane helix</keyword>
<dbReference type="AlphaFoldDB" id="A0A7R9CBC9"/>
<evidence type="ECO:0000256" key="8">
    <source>
        <dbReference type="ARBA" id="ARBA00023128"/>
    </source>
</evidence>
<accession>A0A7R9CBC9</accession>
<evidence type="ECO:0000256" key="5">
    <source>
        <dbReference type="ARBA" id="ARBA00022692"/>
    </source>
</evidence>
<gene>
    <name evidence="12" type="ORF">TCEB3V08_LOCUS1260</name>
</gene>
<dbReference type="Gene3D" id="3.10.120.10">
    <property type="entry name" value="Cytochrome b5-like heme/steroid binding domain"/>
    <property type="match status" value="1"/>
</dbReference>
<keyword evidence="9" id="KW-0472">Membrane</keyword>
<dbReference type="InterPro" id="IPR036400">
    <property type="entry name" value="Cyt_B5-like_heme/steroid_sf"/>
</dbReference>
<dbReference type="InterPro" id="IPR010876">
    <property type="entry name" value="C1orf43"/>
</dbReference>
<evidence type="ECO:0000256" key="3">
    <source>
        <dbReference type="ARBA" id="ARBA00004173"/>
    </source>
</evidence>
<dbReference type="GO" id="GO:0016020">
    <property type="term" value="C:membrane"/>
    <property type="evidence" value="ECO:0007669"/>
    <property type="project" value="UniProtKB-SubCell"/>
</dbReference>
<evidence type="ECO:0000256" key="1">
    <source>
        <dbReference type="ARBA" id="ARBA00002620"/>
    </source>
</evidence>
<feature type="domain" description="Cytochrome b5 heme-binding" evidence="11">
    <location>
        <begin position="615"/>
        <end position="711"/>
    </location>
</feature>
<dbReference type="GO" id="GO:0005794">
    <property type="term" value="C:Golgi apparatus"/>
    <property type="evidence" value="ECO:0007669"/>
    <property type="project" value="UniProtKB-SubCell"/>
</dbReference>
<dbReference type="PANTHER" id="PTHR21425">
    <property type="entry name" value="NICE-3"/>
    <property type="match status" value="1"/>
</dbReference>
<feature type="compositionally biased region" description="Polar residues" evidence="10">
    <location>
        <begin position="27"/>
        <end position="37"/>
    </location>
</feature>
<dbReference type="EMBL" id="OC316685">
    <property type="protein sequence ID" value="CAD7393287.1"/>
    <property type="molecule type" value="Genomic_DNA"/>
</dbReference>
<keyword evidence="8" id="KW-0496">Mitochondrion</keyword>
<dbReference type="InterPro" id="IPR001199">
    <property type="entry name" value="Cyt_B5-like_heme/steroid-bd"/>
</dbReference>
<dbReference type="PANTHER" id="PTHR21425:SF2">
    <property type="entry name" value="PROTEIN C1ORF43"/>
    <property type="match status" value="1"/>
</dbReference>
<evidence type="ECO:0000256" key="10">
    <source>
        <dbReference type="SAM" id="MobiDB-lite"/>
    </source>
</evidence>
<dbReference type="SMART" id="SM01117">
    <property type="entry name" value="Cyt-b5"/>
    <property type="match status" value="1"/>
</dbReference>
<evidence type="ECO:0000256" key="6">
    <source>
        <dbReference type="ARBA" id="ARBA00022989"/>
    </source>
</evidence>
<dbReference type="Pfam" id="PF00173">
    <property type="entry name" value="Cyt-b5"/>
    <property type="match status" value="1"/>
</dbReference>
<comment type="subcellular location">
    <subcellularLocation>
        <location evidence="4">Golgi apparatus</location>
    </subcellularLocation>
    <subcellularLocation>
        <location evidence="2">Membrane</location>
        <topology evidence="2">Single-pass membrane protein</topology>
    </subcellularLocation>
    <subcellularLocation>
        <location evidence="3">Mitochondrion</location>
    </subcellularLocation>
</comment>
<organism evidence="12">
    <name type="scientific">Timema cristinae</name>
    <name type="common">Walking stick</name>
    <dbReference type="NCBI Taxonomy" id="61476"/>
    <lineage>
        <taxon>Eukaryota</taxon>
        <taxon>Metazoa</taxon>
        <taxon>Ecdysozoa</taxon>
        <taxon>Arthropoda</taxon>
        <taxon>Hexapoda</taxon>
        <taxon>Insecta</taxon>
        <taxon>Pterygota</taxon>
        <taxon>Neoptera</taxon>
        <taxon>Polyneoptera</taxon>
        <taxon>Phasmatodea</taxon>
        <taxon>Timematodea</taxon>
        <taxon>Timematoidea</taxon>
        <taxon>Timematidae</taxon>
        <taxon>Timema</taxon>
    </lineage>
</organism>
<evidence type="ECO:0000313" key="12">
    <source>
        <dbReference type="EMBL" id="CAD7393287.1"/>
    </source>
</evidence>
<dbReference type="Pfam" id="PF07406">
    <property type="entry name" value="NICE-3"/>
    <property type="match status" value="1"/>
</dbReference>
<protein>
    <recommendedName>
        <fullName evidence="11">Cytochrome b5 heme-binding domain-containing protein</fullName>
    </recommendedName>
</protein>
<proteinExistence type="predicted"/>
<evidence type="ECO:0000256" key="4">
    <source>
        <dbReference type="ARBA" id="ARBA00004555"/>
    </source>
</evidence>
<dbReference type="GO" id="GO:0005739">
    <property type="term" value="C:mitochondrion"/>
    <property type="evidence" value="ECO:0007669"/>
    <property type="project" value="UniProtKB-SubCell"/>
</dbReference>
<sequence length="826" mass="92452">MPGLLDEEHLAGKASCLVQVRAVTKRASTSQTQQASDPNPAVPQGGAGIFSLPIHPPNIAWELPQGSTMPGLLDEEHLAGKASCLVQVRAVTKRASTSQTQQASDPNPAVPQSIKREIERKIDIIPRIVCEPKLIHDDDSRFIQSPANKLPPYYFRMKAVDDIKRLEKEITKQDECLVRHPSENLRSFLLNTLQAPLNGQGQKLIHQFCDFYEHARHDPSEFGEEEYQAYSKMFLKLLDAARMLKSFPSSRKSSPSRTPLKRTQDYKYRNVLESKLKSDKRVADDEILCVSDRDIRPSTLAVSPDDNETSRLHQHHLPFIEKHSENFISTREGFIHTSQVGITEDNILFSLLNNLYSSTTKLPRNPSMNLLADGEILACLAATTRQCMRISELLSRNFCKKLQLSGGKGLVKLILIDLTTTAVLLSLESLGARALQVEAMSAIPALHKEVMPCKAIDEGSDPHVSPQLFRFKKVIFKGSVPIFVRRKSGKPFSTLDRDTNLNILLINNLVYCKSSVLDHAATEVGHLVTVSASNMRTQLALSGLRSVRVVSSESQHLVSWPREVKRCIAEATKEGVQTVVDYVRNTFIWIGTLGGHLGHTITFRKPPKLKHSKLFSVNDLSKYNGIEGSKGLYLSILGKVYDVKKGKQHYGPGGSYHSFAGKDASRAFITGDFNETGLSDDVLDLTPQELKSIIHWTEFYARDYKYKGKLIGRYYDAYGKPTSYHNEVMNKIKTAKNKMVDEENEKLSYPPCNSEWSQDLGTRVWCSSLSGGIQRDWVGVPRMLYEPGSKSHRCACIKDPTITPVKGRLQEYKDCHPKAASCKVHS</sequence>